<sequence>MELDAEFLKKSILVLSVSLPRMLVMFGVMPFFGSGMMQVMVRNTLVVCLGLGVYPLVFTQLPDEIRLLPWMMVIAKEAMLGVVLGYLGASLFWVAEGVGLFIDNQRGASMAQMMDPMSGVESSPLGSLLMQVLTVLFFTTGGFLVFLGGIYESYQVWPVFSAAPALDAHFAEVMIQHSARIIEMIVLFAAPIVIAVFVAEFGLGLINRFSPQLNIFFLSMSIKSVLAIVFLIAYMVTLLTMFDGEQRNLWQHLMNLDHVLKVP</sequence>
<dbReference type="PRINTS" id="PR00953">
    <property type="entry name" value="TYPE3IMRPROT"/>
</dbReference>
<accession>A0A8J7QBA5</accession>
<dbReference type="Proteomes" id="UP000664417">
    <property type="component" value="Unassembled WGS sequence"/>
</dbReference>
<evidence type="ECO:0000256" key="1">
    <source>
        <dbReference type="ARBA" id="ARBA00004651"/>
    </source>
</evidence>
<keyword evidence="4 7" id="KW-0812">Transmembrane</keyword>
<evidence type="ECO:0000313" key="9">
    <source>
        <dbReference type="Proteomes" id="UP000664417"/>
    </source>
</evidence>
<dbReference type="PANTHER" id="PTHR30065:SF1">
    <property type="entry name" value="SURFACE PRESENTATION OF ANTIGENS PROTEIN SPAR"/>
    <property type="match status" value="1"/>
</dbReference>
<comment type="similarity">
    <text evidence="2 7">Belongs to the FliR/MopE/SpaR family.</text>
</comment>
<dbReference type="InterPro" id="IPR006304">
    <property type="entry name" value="T3SS_SpaR/YscT"/>
</dbReference>
<feature type="transmembrane region" description="Helical" evidence="7">
    <location>
        <begin position="39"/>
        <end position="58"/>
    </location>
</feature>
<dbReference type="Pfam" id="PF01311">
    <property type="entry name" value="Bac_export_1"/>
    <property type="match status" value="1"/>
</dbReference>
<feature type="transmembrane region" description="Helical" evidence="7">
    <location>
        <begin position="181"/>
        <end position="203"/>
    </location>
</feature>
<gene>
    <name evidence="8" type="primary">sctT</name>
    <name evidence="8" type="ORF">J3U88_31190</name>
</gene>
<dbReference type="NCBIfam" id="TIGR01401">
    <property type="entry name" value="fliR_like_III"/>
    <property type="match status" value="1"/>
</dbReference>
<feature type="transmembrane region" description="Helical" evidence="7">
    <location>
        <begin position="123"/>
        <end position="151"/>
    </location>
</feature>
<dbReference type="RefSeq" id="WP_207862944.1">
    <property type="nucleotide sequence ID" value="NZ_JAFREP010000046.1"/>
</dbReference>
<evidence type="ECO:0000256" key="5">
    <source>
        <dbReference type="ARBA" id="ARBA00022989"/>
    </source>
</evidence>
<proteinExistence type="inferred from homology"/>
<keyword evidence="6 7" id="KW-0472">Membrane</keyword>
<comment type="caution">
    <text evidence="8">The sequence shown here is derived from an EMBL/GenBank/DDBJ whole genome shotgun (WGS) entry which is preliminary data.</text>
</comment>
<protein>
    <submittedName>
        <fullName evidence="8">Type III secretion system export apparatus subunit SctT</fullName>
    </submittedName>
</protein>
<dbReference type="PANTHER" id="PTHR30065">
    <property type="entry name" value="FLAGELLAR BIOSYNTHETIC PROTEIN FLIR"/>
    <property type="match status" value="1"/>
</dbReference>
<dbReference type="InterPro" id="IPR002010">
    <property type="entry name" value="T3SS_IM_R"/>
</dbReference>
<feature type="transmembrane region" description="Helical" evidence="7">
    <location>
        <begin position="215"/>
        <end position="242"/>
    </location>
</feature>
<dbReference type="GO" id="GO:0005886">
    <property type="term" value="C:plasma membrane"/>
    <property type="evidence" value="ECO:0007669"/>
    <property type="project" value="UniProtKB-SubCell"/>
</dbReference>
<evidence type="ECO:0000256" key="6">
    <source>
        <dbReference type="ARBA" id="ARBA00023136"/>
    </source>
</evidence>
<feature type="transmembrane region" description="Helical" evidence="7">
    <location>
        <begin position="12"/>
        <end position="32"/>
    </location>
</feature>
<evidence type="ECO:0000313" key="8">
    <source>
        <dbReference type="EMBL" id="MBO1322972.1"/>
    </source>
</evidence>
<evidence type="ECO:0000256" key="3">
    <source>
        <dbReference type="ARBA" id="ARBA00022475"/>
    </source>
</evidence>
<evidence type="ECO:0000256" key="7">
    <source>
        <dbReference type="RuleBase" id="RU362072"/>
    </source>
</evidence>
<organism evidence="8 9">
    <name type="scientific">Acanthopleuribacter pedis</name>
    <dbReference type="NCBI Taxonomy" id="442870"/>
    <lineage>
        <taxon>Bacteria</taxon>
        <taxon>Pseudomonadati</taxon>
        <taxon>Acidobacteriota</taxon>
        <taxon>Holophagae</taxon>
        <taxon>Acanthopleuribacterales</taxon>
        <taxon>Acanthopleuribacteraceae</taxon>
        <taxon>Acanthopleuribacter</taxon>
    </lineage>
</organism>
<dbReference type="EMBL" id="JAFREP010000046">
    <property type="protein sequence ID" value="MBO1322972.1"/>
    <property type="molecule type" value="Genomic_DNA"/>
</dbReference>
<evidence type="ECO:0000256" key="4">
    <source>
        <dbReference type="ARBA" id="ARBA00022692"/>
    </source>
</evidence>
<keyword evidence="5 7" id="KW-1133">Transmembrane helix</keyword>
<keyword evidence="3 7" id="KW-1003">Cell membrane</keyword>
<comment type="subcellular location">
    <subcellularLocation>
        <location evidence="1 7">Cell membrane</location>
        <topology evidence="1 7">Multi-pass membrane protein</topology>
    </subcellularLocation>
</comment>
<dbReference type="AlphaFoldDB" id="A0A8J7QBA5"/>
<reference evidence="8" key="1">
    <citation type="submission" date="2021-03" db="EMBL/GenBank/DDBJ databases">
        <authorList>
            <person name="Wang G."/>
        </authorList>
    </citation>
    <scope>NUCLEOTIDE SEQUENCE</scope>
    <source>
        <strain evidence="8">KCTC 12899</strain>
    </source>
</reference>
<dbReference type="GO" id="GO:0006605">
    <property type="term" value="P:protein targeting"/>
    <property type="evidence" value="ECO:0007669"/>
    <property type="project" value="UniProtKB-UniRule"/>
</dbReference>
<evidence type="ECO:0000256" key="2">
    <source>
        <dbReference type="ARBA" id="ARBA00009772"/>
    </source>
</evidence>
<feature type="transmembrane region" description="Helical" evidence="7">
    <location>
        <begin position="78"/>
        <end position="102"/>
    </location>
</feature>
<name>A0A8J7QBA5_9BACT</name>
<keyword evidence="9" id="KW-1185">Reference proteome</keyword>